<protein>
    <submittedName>
        <fullName evidence="1">Uncharacterized protein</fullName>
    </submittedName>
</protein>
<evidence type="ECO:0000313" key="4">
    <source>
        <dbReference type="Proteomes" id="UP000503144"/>
    </source>
</evidence>
<dbReference type="AlphaFoldDB" id="A0AAE7D6U4"/>
<dbReference type="RefSeq" id="WP_168803790.1">
    <property type="nucleotide sequence ID" value="NZ_CP051204.2"/>
</dbReference>
<reference evidence="3" key="1">
    <citation type="submission" date="2020-04" db="EMBL/GenBank/DDBJ databases">
        <authorList>
            <person name="Kittiwongwattana C."/>
        </authorList>
    </citation>
    <scope>NUCLEOTIDE SEQUENCE [LARGE SCALE GENOMIC DNA]</scope>
    <source>
        <strain evidence="3">1310</strain>
    </source>
</reference>
<sequence length="134" mass="15052">MVGVPDDQDDGHINYPSPLADHHRQLMASVGSKAELLGRMDEDLHNKMRQAAYAYVMGDSRKVQEYEPLINSLMFPGRIAVFTGEDLDIPAGETYTIKGEDPVVMNFEEITEGQNAEIMITTNCSLHTQYFTQQ</sequence>
<evidence type="ECO:0000313" key="2">
    <source>
        <dbReference type="EMBL" id="QJB38012.2"/>
    </source>
</evidence>
<proteinExistence type="predicted"/>
<dbReference type="KEGG" id="coy:HF329_09515"/>
<organism evidence="1 3">
    <name type="scientific">Chitinophaga oryzae</name>
    <dbReference type="NCBI Taxonomy" id="2725414"/>
    <lineage>
        <taxon>Bacteria</taxon>
        <taxon>Pseudomonadati</taxon>
        <taxon>Bacteroidota</taxon>
        <taxon>Chitinophagia</taxon>
        <taxon>Chitinophagales</taxon>
        <taxon>Chitinophagaceae</taxon>
        <taxon>Chitinophaga</taxon>
    </lineage>
</organism>
<accession>A0AAE7D6U4</accession>
<dbReference type="EMBL" id="CP051204">
    <property type="protein sequence ID" value="QJB38012.2"/>
    <property type="molecule type" value="Genomic_DNA"/>
</dbReference>
<dbReference type="EMBL" id="CP051205">
    <property type="protein sequence ID" value="QJB31531.1"/>
    <property type="molecule type" value="Genomic_DNA"/>
</dbReference>
<gene>
    <name evidence="2" type="ORF">HF324_09170</name>
    <name evidence="1" type="ORF">HF329_09515</name>
</gene>
<dbReference type="Proteomes" id="UP000502421">
    <property type="component" value="Chromosome"/>
</dbReference>
<evidence type="ECO:0000313" key="1">
    <source>
        <dbReference type="EMBL" id="QJB31531.1"/>
    </source>
</evidence>
<name>A0AAE7D6U4_9BACT</name>
<reference evidence="1" key="2">
    <citation type="submission" date="2020-09" db="EMBL/GenBank/DDBJ databases">
        <authorList>
            <person name="Kittiwongwattana C."/>
        </authorList>
    </citation>
    <scope>NUCLEOTIDE SEQUENCE</scope>
    <source>
        <strain evidence="2">1303</strain>
        <strain evidence="1">1310</strain>
    </source>
</reference>
<keyword evidence="4" id="KW-1185">Reference proteome</keyword>
<dbReference type="Proteomes" id="UP000503144">
    <property type="component" value="Chromosome"/>
</dbReference>
<evidence type="ECO:0000313" key="3">
    <source>
        <dbReference type="Proteomes" id="UP000502421"/>
    </source>
</evidence>